<feature type="domain" description="Oxidoreductase molybdopterin-binding" evidence="2">
    <location>
        <begin position="63"/>
        <end position="140"/>
    </location>
</feature>
<dbReference type="Pfam" id="PF00174">
    <property type="entry name" value="Oxidored_molyb"/>
    <property type="match status" value="1"/>
</dbReference>
<feature type="chain" id="PRO_5002486552" description="Oxidoreductase molybdopterin-binding domain-containing protein" evidence="1">
    <location>
        <begin position="21"/>
        <end position="166"/>
    </location>
</feature>
<dbReference type="SUPFAM" id="SSF56524">
    <property type="entry name" value="Oxidoreductase molybdopterin-binding domain"/>
    <property type="match status" value="1"/>
</dbReference>
<name>A0A0F5FL16_9HYPH</name>
<dbReference type="InterPro" id="IPR036374">
    <property type="entry name" value="OxRdtase_Mopterin-bd_sf"/>
</dbReference>
<dbReference type="RefSeq" id="WP_046103947.1">
    <property type="nucleotide sequence ID" value="NZ_JZEY01000054.1"/>
</dbReference>
<gene>
    <name evidence="3" type="ORF">VE26_04550</name>
</gene>
<feature type="signal peptide" evidence="1">
    <location>
        <begin position="1"/>
        <end position="20"/>
    </location>
</feature>
<evidence type="ECO:0000313" key="3">
    <source>
        <dbReference type="EMBL" id="KKB09255.1"/>
    </source>
</evidence>
<accession>A0A0F5FL16</accession>
<evidence type="ECO:0000259" key="2">
    <source>
        <dbReference type="Pfam" id="PF00174"/>
    </source>
</evidence>
<dbReference type="AlphaFoldDB" id="A0A0F5FL16"/>
<evidence type="ECO:0000313" key="4">
    <source>
        <dbReference type="Proteomes" id="UP000033649"/>
    </source>
</evidence>
<keyword evidence="4" id="KW-1185">Reference proteome</keyword>
<reference evidence="3 4" key="1">
    <citation type="submission" date="2015-03" db="EMBL/GenBank/DDBJ databases">
        <authorList>
            <person name="Hassan Y."/>
            <person name="Lepp D."/>
            <person name="Li X.-Z."/>
            <person name="Zhou T."/>
        </authorList>
    </citation>
    <scope>NUCLEOTIDE SEQUENCE [LARGE SCALE GENOMIC DNA]</scope>
    <source>
        <strain evidence="3 4">IPL18</strain>
    </source>
</reference>
<proteinExistence type="predicted"/>
<protein>
    <recommendedName>
        <fullName evidence="2">Oxidoreductase molybdopterin-binding domain-containing protein</fullName>
    </recommendedName>
</protein>
<keyword evidence="1" id="KW-0732">Signal</keyword>
<organism evidence="3 4">
    <name type="scientific">Devosia chinhatensis</name>
    <dbReference type="NCBI Taxonomy" id="429727"/>
    <lineage>
        <taxon>Bacteria</taxon>
        <taxon>Pseudomonadati</taxon>
        <taxon>Pseudomonadota</taxon>
        <taxon>Alphaproteobacteria</taxon>
        <taxon>Hyphomicrobiales</taxon>
        <taxon>Devosiaceae</taxon>
        <taxon>Devosia</taxon>
    </lineage>
</organism>
<sequence length="166" mass="17910">MFRMIAALALPVLIMGSVQAGEMAKPAGPVVLTVMGTLAQSNADGAAEFDMAMLDALPSRETTTKTPWYDGERTFSGPILSAILEAVGAQGEQVTVTALNDYSAVIPMDDLKDNDVILASRLDGETMSVREKGPLFVIYPFDANPDLYNEVYFGRSVWQVKSITVE</sequence>
<dbReference type="EMBL" id="JZEY01000054">
    <property type="protein sequence ID" value="KKB09255.1"/>
    <property type="molecule type" value="Genomic_DNA"/>
</dbReference>
<evidence type="ECO:0000256" key="1">
    <source>
        <dbReference type="SAM" id="SignalP"/>
    </source>
</evidence>
<dbReference type="InterPro" id="IPR000572">
    <property type="entry name" value="OxRdtase_Mopterin-bd_dom"/>
</dbReference>
<dbReference type="STRING" id="429727.VE26_04550"/>
<comment type="caution">
    <text evidence="3">The sequence shown here is derived from an EMBL/GenBank/DDBJ whole genome shotgun (WGS) entry which is preliminary data.</text>
</comment>
<dbReference type="Proteomes" id="UP000033649">
    <property type="component" value="Unassembled WGS sequence"/>
</dbReference>
<dbReference type="Gene3D" id="3.90.420.10">
    <property type="entry name" value="Oxidoreductase, molybdopterin-binding domain"/>
    <property type="match status" value="1"/>
</dbReference>
<dbReference type="PATRIC" id="fig|429727.3.peg.946"/>